<comment type="catalytic activity">
    <reaction evidence="4">
        <text>uridine(13) in tRNA = pseudouridine(13) in tRNA</text>
        <dbReference type="Rhea" id="RHEA:42540"/>
        <dbReference type="Rhea" id="RHEA-COMP:10105"/>
        <dbReference type="Rhea" id="RHEA-COMP:10106"/>
        <dbReference type="ChEBI" id="CHEBI:65314"/>
        <dbReference type="ChEBI" id="CHEBI:65315"/>
        <dbReference type="EC" id="5.4.99.27"/>
    </reaction>
</comment>
<dbReference type="GO" id="GO:0160150">
    <property type="term" value="F:tRNA pseudouridine(13) synthase activity"/>
    <property type="evidence" value="ECO:0007669"/>
    <property type="project" value="UniProtKB-EC"/>
</dbReference>
<dbReference type="Gene3D" id="3.30.70.3160">
    <property type="match status" value="1"/>
</dbReference>
<evidence type="ECO:0000313" key="6">
    <source>
        <dbReference type="EMBL" id="HEB48181.1"/>
    </source>
</evidence>
<comment type="similarity">
    <text evidence="1 4">Belongs to the pseudouridine synthase TruD family.</text>
</comment>
<dbReference type="PROSITE" id="PS50984">
    <property type="entry name" value="TRUD"/>
    <property type="match status" value="1"/>
</dbReference>
<protein>
    <recommendedName>
        <fullName evidence="4">Probable tRNA pseudouridine synthase D</fullName>
        <ecNumber evidence="4">5.4.99.27</ecNumber>
    </recommendedName>
    <alternativeName>
        <fullName evidence="4">tRNA pseudouridine(13) synthase</fullName>
    </alternativeName>
    <alternativeName>
        <fullName evidence="4">tRNA pseudouridylate synthase D</fullName>
    </alternativeName>
    <alternativeName>
        <fullName evidence="4">tRNA-uridine isomerase D</fullName>
    </alternativeName>
</protein>
<dbReference type="InterPro" id="IPR020103">
    <property type="entry name" value="PsdUridine_synth_cat_dom_sf"/>
</dbReference>
<evidence type="ECO:0000259" key="5">
    <source>
        <dbReference type="PROSITE" id="PS50984"/>
    </source>
</evidence>
<dbReference type="EMBL" id="DSKP01000002">
    <property type="protein sequence ID" value="HEB48181.1"/>
    <property type="molecule type" value="Genomic_DNA"/>
</dbReference>
<keyword evidence="3 4" id="KW-0413">Isomerase</keyword>
<dbReference type="InterPro" id="IPR001656">
    <property type="entry name" value="PsdUridine_synth_TruD"/>
</dbReference>
<dbReference type="Pfam" id="PF01142">
    <property type="entry name" value="TruD"/>
    <property type="match status" value="1"/>
</dbReference>
<keyword evidence="2 4" id="KW-0819">tRNA processing</keyword>
<comment type="caution">
    <text evidence="6">The sequence shown here is derived from an EMBL/GenBank/DDBJ whole genome shotgun (WGS) entry which is preliminary data.</text>
</comment>
<comment type="function">
    <text evidence="4">Could be responsible for synthesis of pseudouridine from uracil-13 in transfer RNAs.</text>
</comment>
<sequence length="444" mass="49932">MPRRSYVELDLKLGMEYYGLDLEGCGGVIRRNLEDFIVYEISIDGFVASPNCPEERGAGEYVWLVLEKRKLDTVTALKLVERHFGLHRSSLGVAGLKDTAAITYQHISLKHEVSEEQLEEFNAKHKRVKLYCPIRRPFHLRPGMLLGNRFIVVVREVRNPELAVEAVKLVQELGGVPNYYGYQRFGSIRPVTHVVGKLILQGDFKRAAEEMLLRVFEGESPRAKQARALLAETGDYSRVLEVFPKSMHNERVLIAYLARHPGDYVGAFRKLPPYVRKLLVGAYQAYLFNKLLSRRIEAGLPYAEAVPGDIVGIYSERKAHEPVGVLVVNSAIVDKVNRWIKQGKAALLLPIFGYNTPLLPGKPGELELEVLREEGLDLEAFKLKSIPEASSAGTYRPAALKPLEISIKVEDSIVLLSFTLRKGMYATTLLREIVKPEDPPSQGF</sequence>
<evidence type="ECO:0000256" key="2">
    <source>
        <dbReference type="ARBA" id="ARBA00022694"/>
    </source>
</evidence>
<gene>
    <name evidence="4 6" type="primary">truD</name>
    <name evidence="6" type="ORF">ENP77_00040</name>
</gene>
<dbReference type="InterPro" id="IPR020119">
    <property type="entry name" value="PsdUridine_synth_TruD_CS"/>
</dbReference>
<evidence type="ECO:0000256" key="1">
    <source>
        <dbReference type="ARBA" id="ARBA00007953"/>
    </source>
</evidence>
<dbReference type="InterPro" id="IPR011760">
    <property type="entry name" value="PsdUridine_synth_TruD_insert"/>
</dbReference>
<dbReference type="EC" id="5.4.99.27" evidence="4"/>
<dbReference type="HAMAP" id="MF_01082">
    <property type="entry name" value="TruD"/>
    <property type="match status" value="1"/>
</dbReference>
<dbReference type="InterPro" id="IPR042214">
    <property type="entry name" value="TruD_catalytic"/>
</dbReference>
<dbReference type="PROSITE" id="PS01268">
    <property type="entry name" value="UPF0024"/>
    <property type="match status" value="1"/>
</dbReference>
<dbReference type="SUPFAM" id="SSF55120">
    <property type="entry name" value="Pseudouridine synthase"/>
    <property type="match status" value="1"/>
</dbReference>
<dbReference type="NCBIfam" id="TIGR00094">
    <property type="entry name" value="tRNA_TruD_broad"/>
    <property type="match status" value="1"/>
</dbReference>
<dbReference type="Gene3D" id="1.10.1510.30">
    <property type="match status" value="1"/>
</dbReference>
<organism evidence="6">
    <name type="scientific">Thermofilum pendens</name>
    <dbReference type="NCBI Taxonomy" id="2269"/>
    <lineage>
        <taxon>Archaea</taxon>
        <taxon>Thermoproteota</taxon>
        <taxon>Thermoprotei</taxon>
        <taxon>Thermofilales</taxon>
        <taxon>Thermofilaceae</taxon>
        <taxon>Thermofilum</taxon>
    </lineage>
</organism>
<name>A0A7C1T1Z9_THEPE</name>
<feature type="domain" description="TRUD" evidence="5">
    <location>
        <begin position="175"/>
        <end position="401"/>
    </location>
</feature>
<feature type="active site" description="Nucleophile" evidence="4">
    <location>
        <position position="98"/>
    </location>
</feature>
<dbReference type="Gene3D" id="3.30.2350.20">
    <property type="entry name" value="TruD, catalytic domain"/>
    <property type="match status" value="1"/>
</dbReference>
<dbReference type="PANTHER" id="PTHR13326">
    <property type="entry name" value="TRNA PSEUDOURIDINE SYNTHASE D"/>
    <property type="match status" value="1"/>
</dbReference>
<dbReference type="GO" id="GO:0031119">
    <property type="term" value="P:tRNA pseudouridine synthesis"/>
    <property type="evidence" value="ECO:0007669"/>
    <property type="project" value="UniProtKB-UniRule"/>
</dbReference>
<dbReference type="GO" id="GO:0003723">
    <property type="term" value="F:RNA binding"/>
    <property type="evidence" value="ECO:0007669"/>
    <property type="project" value="InterPro"/>
</dbReference>
<proteinExistence type="inferred from homology"/>
<dbReference type="PIRSF" id="PIRSF037016">
    <property type="entry name" value="Pseudouridin_synth_euk_prd"/>
    <property type="match status" value="1"/>
</dbReference>
<reference evidence="6" key="1">
    <citation type="journal article" date="2020" name="mSystems">
        <title>Genome- and Community-Level Interaction Insights into Carbon Utilization and Element Cycling Functions of Hydrothermarchaeota in Hydrothermal Sediment.</title>
        <authorList>
            <person name="Zhou Z."/>
            <person name="Liu Y."/>
            <person name="Xu W."/>
            <person name="Pan J."/>
            <person name="Luo Z.H."/>
            <person name="Li M."/>
        </authorList>
    </citation>
    <scope>NUCLEOTIDE SEQUENCE [LARGE SCALE GENOMIC DNA]</scope>
    <source>
        <strain evidence="6">SpSt-25</strain>
    </source>
</reference>
<dbReference type="PANTHER" id="PTHR13326:SF21">
    <property type="entry name" value="PSEUDOURIDYLATE SYNTHASE PUS7L"/>
    <property type="match status" value="1"/>
</dbReference>
<evidence type="ECO:0000256" key="3">
    <source>
        <dbReference type="ARBA" id="ARBA00023235"/>
    </source>
</evidence>
<accession>A0A7C1T1Z9</accession>
<dbReference type="AlphaFoldDB" id="A0A7C1T1Z9"/>
<evidence type="ECO:0000256" key="4">
    <source>
        <dbReference type="HAMAP-Rule" id="MF_01082"/>
    </source>
</evidence>